<sequence>MEWGLRDEPFRKEEAHAGCCEYQDVARFVIGSVWRHLSALYYFRRERGRLPAIREHLTEVYGASF</sequence>
<gene>
    <name evidence="1" type="primary">50</name>
    <name evidence="1" type="ORF">JOEDIRT_50</name>
</gene>
<proteinExistence type="predicted"/>
<organism evidence="1 2">
    <name type="scientific">Mycobacterium phage JoeDirt</name>
    <dbReference type="NCBI Taxonomy" id="2920882"/>
    <lineage>
        <taxon>Viruses</taxon>
        <taxon>Duplodnaviria</taxon>
        <taxon>Heunggongvirae</taxon>
        <taxon>Uroviricota</taxon>
        <taxon>Caudoviricetes</taxon>
        <taxon>Vilmaviridae</taxon>
        <taxon>Lclasvirinae</taxon>
        <taxon>Bronvirus</taxon>
        <taxon>Bronvirus joedirt</taxon>
        <taxon>Mycobacterium virus JoeDirt</taxon>
    </lineage>
</organism>
<name>G1BQH9_9CAUD</name>
<evidence type="ECO:0000313" key="2">
    <source>
        <dbReference type="Proteomes" id="UP000223696"/>
    </source>
</evidence>
<dbReference type="KEGG" id="vg:40232609"/>
<keyword evidence="2" id="KW-1185">Reference proteome</keyword>
<accession>G1BQH9</accession>
<dbReference type="EMBL" id="JF704108">
    <property type="protein sequence ID" value="AEK07161.1"/>
    <property type="molecule type" value="Genomic_DNA"/>
</dbReference>
<dbReference type="GeneID" id="40232609"/>
<reference evidence="1 2" key="1">
    <citation type="journal article" date="2012" name="J. Virol.">
        <title>Complete Genome Sequences of 138 Mycobacteriophages.</title>
        <authorList>
            <consortium name="the Science Education Alliance Phage Hunters Advancing Genomics and Evolutionary Science Program"/>
            <consortium name="the KwaZulu-Natal Research Institute for Tuberculosis and HIV Mycobacterial Genetics Course Students"/>
            <consortium name="the Phage Hunters Integrating Research and Education Program"/>
            <person name="Hatfull G.F."/>
        </authorList>
    </citation>
    <scope>NUCLEOTIDE SEQUENCE [LARGE SCALE GENOMIC DNA]</scope>
    <source>
        <strain evidence="2">JoeDirt</strain>
    </source>
</reference>
<dbReference type="RefSeq" id="YP_009635895.1">
    <property type="nucleotide sequence ID" value="NC_042313.1"/>
</dbReference>
<dbReference type="Proteomes" id="UP000223696">
    <property type="component" value="Segment"/>
</dbReference>
<evidence type="ECO:0000313" key="1">
    <source>
        <dbReference type="EMBL" id="AEK07161.1"/>
    </source>
</evidence>
<protein>
    <submittedName>
        <fullName evidence="1">Uncharacterized protein</fullName>
    </submittedName>
</protein>